<evidence type="ECO:0000256" key="11">
    <source>
        <dbReference type="ARBA" id="ARBA00022707"/>
    </source>
</evidence>
<evidence type="ECO:0000256" key="29">
    <source>
        <dbReference type="ARBA" id="ARBA00068067"/>
    </source>
</evidence>
<evidence type="ECO:0000256" key="21">
    <source>
        <dbReference type="ARBA" id="ARBA00023139"/>
    </source>
</evidence>
<evidence type="ECO:0000256" key="8">
    <source>
        <dbReference type="ARBA" id="ARBA00022511"/>
    </source>
</evidence>
<keyword evidence="16" id="KW-0106">Calcium</keyword>
<evidence type="ECO:0000313" key="33">
    <source>
        <dbReference type="EMBL" id="CDW82736.1"/>
    </source>
</evidence>
<keyword evidence="20" id="KW-0969">Cilium</keyword>
<dbReference type="SMART" id="SM00054">
    <property type="entry name" value="EFh"/>
    <property type="match status" value="3"/>
</dbReference>
<evidence type="ECO:0000256" key="16">
    <source>
        <dbReference type="ARBA" id="ARBA00022837"/>
    </source>
</evidence>
<evidence type="ECO:0000256" key="7">
    <source>
        <dbReference type="ARBA" id="ARBA00022475"/>
    </source>
</evidence>
<dbReference type="PROSITE" id="PS00018">
    <property type="entry name" value="EF_HAND_1"/>
    <property type="match status" value="3"/>
</dbReference>
<dbReference type="EMBL" id="CCKQ01011197">
    <property type="protein sequence ID" value="CDW82736.1"/>
    <property type="molecule type" value="Genomic_DNA"/>
</dbReference>
<dbReference type="GO" id="GO:0031514">
    <property type="term" value="C:motile cilium"/>
    <property type="evidence" value="ECO:0007669"/>
    <property type="project" value="UniProtKB-SubCell"/>
</dbReference>
<evidence type="ECO:0000256" key="13">
    <source>
        <dbReference type="ARBA" id="ARBA00022737"/>
    </source>
</evidence>
<dbReference type="InterPro" id="IPR050205">
    <property type="entry name" value="CDPK_Ser/Thr_kinases"/>
</dbReference>
<dbReference type="Gene3D" id="1.10.510.10">
    <property type="entry name" value="Transferase(Phosphotransferase) domain 1"/>
    <property type="match status" value="1"/>
</dbReference>
<keyword evidence="17 30" id="KW-0067">ATP-binding</keyword>
<keyword evidence="19" id="KW-1043">Host membrane</keyword>
<feature type="domain" description="EF-hand" evidence="32">
    <location>
        <begin position="464"/>
        <end position="499"/>
    </location>
</feature>
<keyword evidence="10" id="KW-0808">Transferase</keyword>
<feature type="domain" description="EF-hand" evidence="32">
    <location>
        <begin position="338"/>
        <end position="373"/>
    </location>
</feature>
<evidence type="ECO:0000256" key="2">
    <source>
        <dbReference type="ARBA" id="ARBA00004230"/>
    </source>
</evidence>
<evidence type="ECO:0000256" key="30">
    <source>
        <dbReference type="PROSITE-ProRule" id="PRU10141"/>
    </source>
</evidence>
<keyword evidence="11" id="KW-0519">Myristate</keyword>
<dbReference type="Pfam" id="PF13499">
    <property type="entry name" value="EF-hand_7"/>
    <property type="match status" value="2"/>
</dbReference>
<evidence type="ECO:0000256" key="10">
    <source>
        <dbReference type="ARBA" id="ARBA00022679"/>
    </source>
</evidence>
<dbReference type="InterPro" id="IPR000719">
    <property type="entry name" value="Prot_kinase_dom"/>
</dbReference>
<dbReference type="InterPro" id="IPR011009">
    <property type="entry name" value="Kinase-like_dom_sf"/>
</dbReference>
<dbReference type="FunCoup" id="A0A078ALI4">
    <property type="interactions" value="7"/>
</dbReference>
<dbReference type="InParanoid" id="A0A078ALI4"/>
<comment type="subcellular location">
    <subcellularLocation>
        <location evidence="3">Cell membrane</location>
        <topology evidence="3">Lipid-anchor</topology>
        <orientation evidence="3">Cytoplasmic side</orientation>
    </subcellularLocation>
    <subcellularLocation>
        <location evidence="2">Cell projection</location>
        <location evidence="2">Cilium</location>
        <location evidence="2">Flagellum</location>
    </subcellularLocation>
    <subcellularLocation>
        <location evidence="4">Host cell membrane</location>
        <topology evidence="4">Lipid-anchor</topology>
    </subcellularLocation>
    <subcellularLocation>
        <location evidence="28">Parasitophorous vacuole membrane</location>
        <topology evidence="28">Lipid-anchor</topology>
    </subcellularLocation>
</comment>
<keyword evidence="22" id="KW-0966">Cell projection</keyword>
<dbReference type="FunFam" id="1.10.510.10:FF:000398">
    <property type="entry name" value="Calcium-dependent protein kinase 1"/>
    <property type="match status" value="1"/>
</dbReference>
<feature type="binding site" evidence="30">
    <location>
        <position position="64"/>
    </location>
    <ligand>
        <name>ATP</name>
        <dbReference type="ChEBI" id="CHEBI:30616"/>
    </ligand>
</feature>
<keyword evidence="13" id="KW-0677">Repeat</keyword>
<dbReference type="OrthoDB" id="40902at2759"/>
<keyword evidence="14 30" id="KW-0547">Nucleotide-binding</keyword>
<keyword evidence="18" id="KW-0282">Flagellum</keyword>
<comment type="subunit">
    <text evidence="5">Monomer.</text>
</comment>
<evidence type="ECO:0000256" key="15">
    <source>
        <dbReference type="ARBA" id="ARBA00022777"/>
    </source>
</evidence>
<dbReference type="PROSITE" id="PS00107">
    <property type="entry name" value="PROTEIN_KINASE_ATP"/>
    <property type="match status" value="1"/>
</dbReference>
<dbReference type="GO" id="GO:0005524">
    <property type="term" value="F:ATP binding"/>
    <property type="evidence" value="ECO:0007669"/>
    <property type="project" value="UniProtKB-UniRule"/>
</dbReference>
<evidence type="ECO:0000256" key="9">
    <source>
        <dbReference type="ARBA" id="ARBA00022527"/>
    </source>
</evidence>
<evidence type="ECO:0000256" key="1">
    <source>
        <dbReference type="ARBA" id="ARBA00001946"/>
    </source>
</evidence>
<keyword evidence="19" id="KW-0472">Membrane</keyword>
<dbReference type="GO" id="GO:0020005">
    <property type="term" value="C:symbiont-containing vacuole membrane"/>
    <property type="evidence" value="ECO:0007669"/>
    <property type="project" value="UniProtKB-SubCell"/>
</dbReference>
<evidence type="ECO:0000256" key="19">
    <source>
        <dbReference type="ARBA" id="ARBA00022870"/>
    </source>
</evidence>
<evidence type="ECO:0000313" key="34">
    <source>
        <dbReference type="Proteomes" id="UP000039865"/>
    </source>
</evidence>
<evidence type="ECO:0000256" key="20">
    <source>
        <dbReference type="ARBA" id="ARBA00023069"/>
    </source>
</evidence>
<proteinExistence type="inferred from homology"/>
<sequence>MTRTEEVNKKEDLKVNKGVFIKQHDKSSKFSDVYILDENVLGSGGYGYVQKCQHKVSKQQRAVKIMKKLNIQKQEHIRLQYEIEILKNLDHPNILRLYEVFEDKKQYYLVTELCQGGELFDEIVSRGKFEEKDAAHILKQLLSAINYCHKKSVCHRDLKPENLLIDDSENMTIKVIDFGTSQVYASEEKMELVLGTAYYIAPEVLLGKYDQKCDIWSIGVILYILLSGEPPFPGNSDAEIIKKVKAGKYYFTRPAWKNRSNLAKQFISKLMNVDPNERLTAEQALQDPWILHKAPELQDLKSFEATSEALQNLQKFRAEQKLQQAALTFIVCQLSNKEEQDRLYQSFKALDKNSDGKISREELIDGYKKIYEHMSEEAIIEEADRLFKIADADGNGEIDYSEWQIATINKYDVLQEEKLQNAFKLFDKVLYLIFYQVQTQLQDGSGSISATEIKDVLGVGKKFGNDKVWEDIIKEVDINGDGVISYDEFKIMMTKFLNNEITVIQKDPANITENDH</sequence>
<evidence type="ECO:0000256" key="4">
    <source>
        <dbReference type="ARBA" id="ARBA00004425"/>
    </source>
</evidence>
<dbReference type="PROSITE" id="PS50222">
    <property type="entry name" value="EF_HAND_2"/>
    <property type="match status" value="3"/>
</dbReference>
<dbReference type="OMA" id="LYCHEQN"/>
<keyword evidence="34" id="KW-1185">Reference proteome</keyword>
<evidence type="ECO:0000256" key="28">
    <source>
        <dbReference type="ARBA" id="ARBA00060437"/>
    </source>
</evidence>
<evidence type="ECO:0000259" key="32">
    <source>
        <dbReference type="PROSITE" id="PS50222"/>
    </source>
</evidence>
<dbReference type="SUPFAM" id="SSF56112">
    <property type="entry name" value="Protein kinase-like (PK-like)"/>
    <property type="match status" value="1"/>
</dbReference>
<dbReference type="GO" id="GO:0004674">
    <property type="term" value="F:protein serine/threonine kinase activity"/>
    <property type="evidence" value="ECO:0007669"/>
    <property type="project" value="UniProtKB-KW"/>
</dbReference>
<evidence type="ECO:0000256" key="5">
    <source>
        <dbReference type="ARBA" id="ARBA00011245"/>
    </source>
</evidence>
<dbReference type="SMART" id="SM00220">
    <property type="entry name" value="S_TKc"/>
    <property type="match status" value="1"/>
</dbReference>
<evidence type="ECO:0000256" key="23">
    <source>
        <dbReference type="ARBA" id="ARBA00023288"/>
    </source>
</evidence>
<keyword evidence="12" id="KW-0479">Metal-binding</keyword>
<evidence type="ECO:0000256" key="27">
    <source>
        <dbReference type="ARBA" id="ARBA00056933"/>
    </source>
</evidence>
<dbReference type="PROSITE" id="PS00108">
    <property type="entry name" value="PROTEIN_KINASE_ST"/>
    <property type="match status" value="1"/>
</dbReference>
<dbReference type="SUPFAM" id="SSF47473">
    <property type="entry name" value="EF-hand"/>
    <property type="match status" value="1"/>
</dbReference>
<dbReference type="PROSITE" id="PS50011">
    <property type="entry name" value="PROTEIN_KINASE_DOM"/>
    <property type="match status" value="1"/>
</dbReference>
<gene>
    <name evidence="33" type="primary">Contig13233.g14119</name>
    <name evidence="33" type="ORF">STYLEM_11770</name>
</gene>
<dbReference type="InterPro" id="IPR011992">
    <property type="entry name" value="EF-hand-dom_pair"/>
</dbReference>
<evidence type="ECO:0000256" key="22">
    <source>
        <dbReference type="ARBA" id="ARBA00023273"/>
    </source>
</evidence>
<comment type="function">
    <text evidence="27">Calcium-dependent protein kinase which acts as a sensor and effector of intracellular Ca(2+) levels probably in part downstream of cGMP-activated PKG kinase. During the liver stage, involved in sporozoite motility and thus in sporozoite invasion of host hepatocytes, probably together with CDPK4 and CDPK5. In the mosquito midgut and during the last stage of male gamete exflagellation, may play a role in the rupture of the host erythrocyte membrane. In the mosquito midgut, required for the differentiation of the zygote into the ookinete by promoting the translational activation of a subset of repressed mRNAs; these mRNAs are kept repressed in the zygote by the DOZI- or CITH-containing mRNP complexes. Dispensable during the asexual blood stage.</text>
</comment>
<organism evidence="33 34">
    <name type="scientific">Stylonychia lemnae</name>
    <name type="common">Ciliate</name>
    <dbReference type="NCBI Taxonomy" id="5949"/>
    <lineage>
        <taxon>Eukaryota</taxon>
        <taxon>Sar</taxon>
        <taxon>Alveolata</taxon>
        <taxon>Ciliophora</taxon>
        <taxon>Intramacronucleata</taxon>
        <taxon>Spirotrichea</taxon>
        <taxon>Stichotrichia</taxon>
        <taxon>Sporadotrichida</taxon>
        <taxon>Oxytrichidae</taxon>
        <taxon>Stylonychinae</taxon>
        <taxon>Stylonychia</taxon>
    </lineage>
</organism>
<accession>A0A078ALI4</accession>
<keyword evidence="8" id="KW-1032">Host cell membrane</keyword>
<evidence type="ECO:0000256" key="14">
    <source>
        <dbReference type="ARBA" id="ARBA00022741"/>
    </source>
</evidence>
<comment type="similarity">
    <text evidence="24">Belongs to the protein kinase superfamily. Ser/Thr protein kinase family. CDPK subfamily.</text>
</comment>
<feature type="domain" description="Protein kinase" evidence="31">
    <location>
        <begin position="35"/>
        <end position="290"/>
    </location>
</feature>
<evidence type="ECO:0000256" key="18">
    <source>
        <dbReference type="ARBA" id="ARBA00022846"/>
    </source>
</evidence>
<reference evidence="33 34" key="1">
    <citation type="submission" date="2014-06" db="EMBL/GenBank/DDBJ databases">
        <authorList>
            <person name="Swart Estienne"/>
        </authorList>
    </citation>
    <scope>NUCLEOTIDE SEQUENCE [LARGE SCALE GENOMIC DNA]</scope>
    <source>
        <strain evidence="33 34">130c</strain>
    </source>
</reference>
<comment type="catalytic activity">
    <reaction evidence="26">
        <text>L-seryl-[protein] + ATP = O-phospho-L-seryl-[protein] + ADP + H(+)</text>
        <dbReference type="Rhea" id="RHEA:17989"/>
        <dbReference type="Rhea" id="RHEA-COMP:9863"/>
        <dbReference type="Rhea" id="RHEA-COMP:11604"/>
        <dbReference type="ChEBI" id="CHEBI:15378"/>
        <dbReference type="ChEBI" id="CHEBI:29999"/>
        <dbReference type="ChEBI" id="CHEBI:30616"/>
        <dbReference type="ChEBI" id="CHEBI:83421"/>
        <dbReference type="ChEBI" id="CHEBI:456216"/>
        <dbReference type="EC" id="2.7.11.1"/>
    </reaction>
</comment>
<dbReference type="CDD" id="cd05117">
    <property type="entry name" value="STKc_CAMK"/>
    <property type="match status" value="1"/>
</dbReference>
<dbReference type="CDD" id="cd00051">
    <property type="entry name" value="EFh"/>
    <property type="match status" value="2"/>
</dbReference>
<protein>
    <recommendedName>
        <fullName evidence="29">Calcium-dependent protein kinase 1</fullName>
        <ecNumber evidence="6">2.7.11.1</ecNumber>
    </recommendedName>
</protein>
<evidence type="ECO:0000256" key="25">
    <source>
        <dbReference type="ARBA" id="ARBA00047899"/>
    </source>
</evidence>
<dbReference type="GO" id="GO:0005886">
    <property type="term" value="C:plasma membrane"/>
    <property type="evidence" value="ECO:0007669"/>
    <property type="project" value="UniProtKB-SubCell"/>
</dbReference>
<dbReference type="InterPro" id="IPR008271">
    <property type="entry name" value="Ser/Thr_kinase_AS"/>
</dbReference>
<dbReference type="GO" id="GO:0005509">
    <property type="term" value="F:calcium ion binding"/>
    <property type="evidence" value="ECO:0007669"/>
    <property type="project" value="InterPro"/>
</dbReference>
<evidence type="ECO:0000256" key="3">
    <source>
        <dbReference type="ARBA" id="ARBA00004342"/>
    </source>
</evidence>
<dbReference type="FunFam" id="1.10.238.10:FF:000003">
    <property type="entry name" value="Calmodulin A"/>
    <property type="match status" value="1"/>
</dbReference>
<dbReference type="FunFam" id="3.30.200.20:FF:000315">
    <property type="entry name" value="Calcium-dependent protein kinase 3"/>
    <property type="match status" value="1"/>
</dbReference>
<feature type="domain" description="EF-hand" evidence="32">
    <location>
        <begin position="378"/>
        <end position="413"/>
    </location>
</feature>
<evidence type="ECO:0000256" key="24">
    <source>
        <dbReference type="ARBA" id="ARBA00024334"/>
    </source>
</evidence>
<comment type="cofactor">
    <cofactor evidence="1">
        <name>Mg(2+)</name>
        <dbReference type="ChEBI" id="CHEBI:18420"/>
    </cofactor>
</comment>
<keyword evidence="9" id="KW-0723">Serine/threonine-protein kinase</keyword>
<dbReference type="Pfam" id="PF00069">
    <property type="entry name" value="Pkinase"/>
    <property type="match status" value="1"/>
</dbReference>
<evidence type="ECO:0000259" key="31">
    <source>
        <dbReference type="PROSITE" id="PS50011"/>
    </source>
</evidence>
<comment type="catalytic activity">
    <reaction evidence="25">
        <text>L-threonyl-[protein] + ATP = O-phospho-L-threonyl-[protein] + ADP + H(+)</text>
        <dbReference type="Rhea" id="RHEA:46608"/>
        <dbReference type="Rhea" id="RHEA-COMP:11060"/>
        <dbReference type="Rhea" id="RHEA-COMP:11605"/>
        <dbReference type="ChEBI" id="CHEBI:15378"/>
        <dbReference type="ChEBI" id="CHEBI:30013"/>
        <dbReference type="ChEBI" id="CHEBI:30616"/>
        <dbReference type="ChEBI" id="CHEBI:61977"/>
        <dbReference type="ChEBI" id="CHEBI:456216"/>
        <dbReference type="EC" id="2.7.11.1"/>
    </reaction>
</comment>
<evidence type="ECO:0000256" key="17">
    <source>
        <dbReference type="ARBA" id="ARBA00022840"/>
    </source>
</evidence>
<dbReference type="InterPro" id="IPR018247">
    <property type="entry name" value="EF_Hand_1_Ca_BS"/>
</dbReference>
<evidence type="ECO:0000256" key="12">
    <source>
        <dbReference type="ARBA" id="ARBA00022723"/>
    </source>
</evidence>
<keyword evidence="21" id="KW-0564">Palmitate</keyword>
<keyword evidence="7" id="KW-1003">Cell membrane</keyword>
<evidence type="ECO:0000256" key="6">
    <source>
        <dbReference type="ARBA" id="ARBA00012513"/>
    </source>
</evidence>
<dbReference type="PANTHER" id="PTHR24349">
    <property type="entry name" value="SERINE/THREONINE-PROTEIN KINASE"/>
    <property type="match status" value="1"/>
</dbReference>
<dbReference type="InterPro" id="IPR017441">
    <property type="entry name" value="Protein_kinase_ATP_BS"/>
</dbReference>
<dbReference type="GO" id="GO:0020002">
    <property type="term" value="C:host cell plasma membrane"/>
    <property type="evidence" value="ECO:0007669"/>
    <property type="project" value="UniProtKB-SubCell"/>
</dbReference>
<dbReference type="Gene3D" id="1.10.238.10">
    <property type="entry name" value="EF-hand"/>
    <property type="match status" value="2"/>
</dbReference>
<dbReference type="InterPro" id="IPR002048">
    <property type="entry name" value="EF_hand_dom"/>
</dbReference>
<dbReference type="Proteomes" id="UP000039865">
    <property type="component" value="Unassembled WGS sequence"/>
</dbReference>
<dbReference type="Gene3D" id="3.30.200.20">
    <property type="entry name" value="Phosphorylase Kinase, domain 1"/>
    <property type="match status" value="1"/>
</dbReference>
<keyword evidence="15 33" id="KW-0418">Kinase</keyword>
<name>A0A078ALI4_STYLE</name>
<dbReference type="AlphaFoldDB" id="A0A078ALI4"/>
<keyword evidence="23" id="KW-0449">Lipoprotein</keyword>
<dbReference type="EC" id="2.7.11.1" evidence="6"/>
<evidence type="ECO:0000256" key="26">
    <source>
        <dbReference type="ARBA" id="ARBA00048679"/>
    </source>
</evidence>